<proteinExistence type="predicted"/>
<keyword evidence="2" id="KW-1185">Reference proteome</keyword>
<dbReference type="EMBL" id="JAMTCO010000016">
    <property type="protein sequence ID" value="MCP2273294.1"/>
    <property type="molecule type" value="Genomic_DNA"/>
</dbReference>
<comment type="caution">
    <text evidence="1">The sequence shown here is derived from an EMBL/GenBank/DDBJ whole genome shotgun (WGS) entry which is preliminary data.</text>
</comment>
<dbReference type="Proteomes" id="UP001205185">
    <property type="component" value="Unassembled WGS sequence"/>
</dbReference>
<evidence type="ECO:0000313" key="2">
    <source>
        <dbReference type="Proteomes" id="UP001205185"/>
    </source>
</evidence>
<gene>
    <name evidence="1" type="ORF">LV75_005823</name>
</gene>
<reference evidence="1 2" key="1">
    <citation type="submission" date="2022-06" db="EMBL/GenBank/DDBJ databases">
        <title>Genomic Encyclopedia of Archaeal and Bacterial Type Strains, Phase II (KMG-II): from individual species to whole genera.</title>
        <authorList>
            <person name="Goeker M."/>
        </authorList>
    </citation>
    <scope>NUCLEOTIDE SEQUENCE [LARGE SCALE GENOMIC DNA]</scope>
    <source>
        <strain evidence="1 2">DSM 44255</strain>
    </source>
</reference>
<evidence type="ECO:0000313" key="1">
    <source>
        <dbReference type="EMBL" id="MCP2273294.1"/>
    </source>
</evidence>
<protein>
    <recommendedName>
        <fullName evidence="3">VWFA domain-containing protein</fullName>
    </recommendedName>
</protein>
<sequence>MTSVTCPVCQRADPVGAHCPGCGWLLSAGPWVGAPTAARVRSFETAFAAACRTWDLAAAAVAAGYPDAGDPVRFGRMVERARGPEPEQSDLRAAVDAAAGRRQELGTVGDAIGPALLTGATIIDIGPGGITEAELEPDDLGRPRLTDLVHHTWQSLGLPADDDQARLALATGSATVEPDWPADAIVLNRLAGWRTADAMVADRPNTHRVRGNEPAVDHDLVHDLALALPQRHACGLVLIDVAADGRTSTVTHPLFPRGATALDSQEAVVRIGAPSQSTSVLIAVVAGPPGTPPWRCAPISTSSCELTPDRQHVVRVRLTGPCQVEIVEPRTEPDQWAVDTWPASLERVPPRYRRHDHAVDLVVAIELGRNGFRTRQELTLDLFDSIEREHPDPATVRIAVLGYSDHKGRDPQQVLTVQEFGPLNLAREFVDGLHGTPVVEQWAAPVEDALWAAASLPWRPVPRTLVLLGSRPPHPTDLGRGRAPSCPNRHRWNDLLTSLDRDEVHRVAVWDQPPWWTPHDEPSGQASATWAALSSPRTPLRADWATADRLAAEARVLGRAGPATTMPFPLTRVAQDR</sequence>
<evidence type="ECO:0008006" key="3">
    <source>
        <dbReference type="Google" id="ProtNLM"/>
    </source>
</evidence>
<name>A0ABT1IKW6_9PSEU</name>
<accession>A0ABT1IKW6</accession>
<organism evidence="1 2">
    <name type="scientific">Actinokineospora diospyrosa</name>
    <dbReference type="NCBI Taxonomy" id="103728"/>
    <lineage>
        <taxon>Bacteria</taxon>
        <taxon>Bacillati</taxon>
        <taxon>Actinomycetota</taxon>
        <taxon>Actinomycetes</taxon>
        <taxon>Pseudonocardiales</taxon>
        <taxon>Pseudonocardiaceae</taxon>
        <taxon>Actinokineospora</taxon>
    </lineage>
</organism>
<dbReference type="RefSeq" id="WP_253890501.1">
    <property type="nucleotide sequence ID" value="NZ_BAAAVB010000003.1"/>
</dbReference>